<feature type="transmembrane region" description="Helical" evidence="10">
    <location>
        <begin position="96"/>
        <end position="118"/>
    </location>
</feature>
<dbReference type="InterPro" id="IPR000276">
    <property type="entry name" value="GPCR_Rhodpsn"/>
</dbReference>
<evidence type="ECO:0000256" key="7">
    <source>
        <dbReference type="ARBA" id="ARBA00023136"/>
    </source>
</evidence>
<dbReference type="OMA" id="MDQCAAL"/>
<dbReference type="Proteomes" id="UP000694559">
    <property type="component" value="Unplaced"/>
</dbReference>
<dbReference type="InterPro" id="IPR000725">
    <property type="entry name" value="Olfact_rcpt"/>
</dbReference>
<evidence type="ECO:0000256" key="10">
    <source>
        <dbReference type="RuleBase" id="RU363047"/>
    </source>
</evidence>
<dbReference type="Gene3D" id="1.20.1070.10">
    <property type="entry name" value="Rhodopsin 7-helix transmembrane proteins"/>
    <property type="match status" value="1"/>
</dbReference>
<keyword evidence="5 10" id="KW-0552">Olfaction</keyword>
<evidence type="ECO:0000256" key="3">
    <source>
        <dbReference type="ARBA" id="ARBA00022606"/>
    </source>
</evidence>
<evidence type="ECO:0000256" key="8">
    <source>
        <dbReference type="ARBA" id="ARBA00023224"/>
    </source>
</evidence>
<dbReference type="OrthoDB" id="9836137at2759"/>
<dbReference type="AlphaFoldDB" id="A0A8C6V8Z6"/>
<evidence type="ECO:0000256" key="9">
    <source>
        <dbReference type="RuleBase" id="RU000688"/>
    </source>
</evidence>
<keyword evidence="9" id="KW-0675">Receptor</keyword>
<evidence type="ECO:0000256" key="4">
    <source>
        <dbReference type="ARBA" id="ARBA00022692"/>
    </source>
</evidence>
<feature type="transmembrane region" description="Helical" evidence="10">
    <location>
        <begin position="235"/>
        <end position="257"/>
    </location>
</feature>
<dbReference type="Pfam" id="PF13853">
    <property type="entry name" value="7tm_4"/>
    <property type="match status" value="1"/>
</dbReference>
<dbReference type="PANTHER" id="PTHR26453">
    <property type="entry name" value="OLFACTORY RECEPTOR"/>
    <property type="match status" value="1"/>
</dbReference>
<evidence type="ECO:0000313" key="12">
    <source>
        <dbReference type="Ensembl" id="ENSNNAP00000002267.1"/>
    </source>
</evidence>
<comment type="similarity">
    <text evidence="9">Belongs to the G-protein coupled receptor 1 family.</text>
</comment>
<dbReference type="FunFam" id="1.20.1070.10:FF:000008">
    <property type="entry name" value="Olfactory receptor"/>
    <property type="match status" value="1"/>
</dbReference>
<name>A0A8C6V8Z6_NAJNA</name>
<reference evidence="12" key="2">
    <citation type="submission" date="2025-09" db="UniProtKB">
        <authorList>
            <consortium name="Ensembl"/>
        </authorList>
    </citation>
    <scope>IDENTIFICATION</scope>
</reference>
<dbReference type="PROSITE" id="PS50262">
    <property type="entry name" value="G_PROTEIN_RECEP_F1_2"/>
    <property type="match status" value="1"/>
</dbReference>
<feature type="transmembrane region" description="Helical" evidence="10">
    <location>
        <begin position="269"/>
        <end position="290"/>
    </location>
</feature>
<keyword evidence="8 9" id="KW-0807">Transducer</keyword>
<dbReference type="Ensembl" id="ENSNNAT00000002381.1">
    <property type="protein sequence ID" value="ENSNNAP00000002267.1"/>
    <property type="gene ID" value="ENSNNAG00000001580.1"/>
</dbReference>
<keyword evidence="13" id="KW-1185">Reference proteome</keyword>
<feature type="transmembrane region" description="Helical" evidence="10">
    <location>
        <begin position="58"/>
        <end position="76"/>
    </location>
</feature>
<evidence type="ECO:0000259" key="11">
    <source>
        <dbReference type="PROSITE" id="PS50262"/>
    </source>
</evidence>
<feature type="domain" description="G-protein coupled receptors family 1 profile" evidence="11">
    <location>
        <begin position="39"/>
        <end position="288"/>
    </location>
</feature>
<reference evidence="12" key="1">
    <citation type="submission" date="2025-08" db="UniProtKB">
        <authorList>
            <consortium name="Ensembl"/>
        </authorList>
    </citation>
    <scope>IDENTIFICATION</scope>
</reference>
<keyword evidence="3 10" id="KW-0716">Sensory transduction</keyword>
<feature type="transmembrane region" description="Helical" evidence="10">
    <location>
        <begin position="138"/>
        <end position="162"/>
    </location>
</feature>
<evidence type="ECO:0000256" key="6">
    <source>
        <dbReference type="ARBA" id="ARBA00022989"/>
    </source>
</evidence>
<keyword evidence="9" id="KW-0297">G-protein coupled receptor</keyword>
<dbReference type="GO" id="GO:0004984">
    <property type="term" value="F:olfactory receptor activity"/>
    <property type="evidence" value="ECO:0007669"/>
    <property type="project" value="InterPro"/>
</dbReference>
<evidence type="ECO:0000256" key="5">
    <source>
        <dbReference type="ARBA" id="ARBA00022725"/>
    </source>
</evidence>
<dbReference type="PRINTS" id="PR00245">
    <property type="entry name" value="OLFACTORYR"/>
</dbReference>
<dbReference type="PROSITE" id="PS00237">
    <property type="entry name" value="G_PROTEIN_RECEP_F1_1"/>
    <property type="match status" value="1"/>
</dbReference>
<feature type="transmembrane region" description="Helical" evidence="10">
    <location>
        <begin position="24"/>
        <end position="46"/>
    </location>
</feature>
<dbReference type="GO" id="GO:0005886">
    <property type="term" value="C:plasma membrane"/>
    <property type="evidence" value="ECO:0007669"/>
    <property type="project" value="UniProtKB-SubCell"/>
</dbReference>
<keyword evidence="2 10" id="KW-1003">Cell membrane</keyword>
<keyword evidence="4 9" id="KW-0812">Transmembrane</keyword>
<comment type="subcellular location">
    <subcellularLocation>
        <location evidence="1 10">Cell membrane</location>
        <topology evidence="1 10">Multi-pass membrane protein</topology>
    </subcellularLocation>
</comment>
<feature type="transmembrane region" description="Helical" evidence="10">
    <location>
        <begin position="198"/>
        <end position="223"/>
    </location>
</feature>
<dbReference type="GeneTree" id="ENSGT01150000286990"/>
<protein>
    <recommendedName>
        <fullName evidence="10">Olfactory receptor</fullName>
    </recommendedName>
</protein>
<evidence type="ECO:0000313" key="13">
    <source>
        <dbReference type="Proteomes" id="UP000694559"/>
    </source>
</evidence>
<dbReference type="SUPFAM" id="SSF81321">
    <property type="entry name" value="Family A G protein-coupled receptor-like"/>
    <property type="match status" value="1"/>
</dbReference>
<dbReference type="GO" id="GO:0004930">
    <property type="term" value="F:G protein-coupled receptor activity"/>
    <property type="evidence" value="ECO:0007669"/>
    <property type="project" value="UniProtKB-KW"/>
</dbReference>
<dbReference type="InterPro" id="IPR017452">
    <property type="entry name" value="GPCR_Rhodpsn_7TM"/>
</dbReference>
<accession>A0A8C6V8Z6</accession>
<dbReference type="PRINTS" id="PR00237">
    <property type="entry name" value="GPCRRHODOPSN"/>
</dbReference>
<evidence type="ECO:0000256" key="1">
    <source>
        <dbReference type="ARBA" id="ARBA00004651"/>
    </source>
</evidence>
<dbReference type="SMART" id="SM01381">
    <property type="entry name" value="7TM_GPCR_Srsx"/>
    <property type="match status" value="1"/>
</dbReference>
<evidence type="ECO:0000256" key="2">
    <source>
        <dbReference type="ARBA" id="ARBA00022475"/>
    </source>
</evidence>
<keyword evidence="7 10" id="KW-0472">Membrane</keyword>
<sequence length="314" mass="35263">MKNNTTSWVEFVLVGLQHQRSPTIFLGFILFMFVIALAGNSLLLFLVKMSSSLQTPMYYFLSQLAFMDLCQVVSIVPQMTAHFVSQRYTISLYQCVFQIFVTLFMGGSECLILAAMSYDRYVAVCRPLQYPVLMRSKICHIISIAAWFWSSVQALNCSLYVLPLPYCKSNVISHIACEYTALIQLSCSDNSAFERSVYLGTFLVFLIPVSIILASYLAILLQVLKSRSSERSHKALGTCLSHLCVVGLFYGAAILTYMTPISSYSAQKAMINSLFTTIIPATMNPFIYSLRNQDVLAALRKLFTKCMSIQHPSC</sequence>
<proteinExistence type="inferred from homology"/>
<organism evidence="12 13">
    <name type="scientific">Naja naja</name>
    <name type="common">Indian cobra</name>
    <dbReference type="NCBI Taxonomy" id="35670"/>
    <lineage>
        <taxon>Eukaryota</taxon>
        <taxon>Metazoa</taxon>
        <taxon>Chordata</taxon>
        <taxon>Craniata</taxon>
        <taxon>Vertebrata</taxon>
        <taxon>Euteleostomi</taxon>
        <taxon>Lepidosauria</taxon>
        <taxon>Squamata</taxon>
        <taxon>Bifurcata</taxon>
        <taxon>Unidentata</taxon>
        <taxon>Episquamata</taxon>
        <taxon>Toxicofera</taxon>
        <taxon>Serpentes</taxon>
        <taxon>Colubroidea</taxon>
        <taxon>Elapidae</taxon>
        <taxon>Elapinae</taxon>
        <taxon>Naja</taxon>
    </lineage>
</organism>
<keyword evidence="6 10" id="KW-1133">Transmembrane helix</keyword>